<gene>
    <name evidence="1" type="ORF">FRF71_05620</name>
</gene>
<keyword evidence="2" id="KW-1185">Reference proteome</keyword>
<dbReference type="EMBL" id="CP042345">
    <property type="protein sequence ID" value="QEA15655.1"/>
    <property type="molecule type" value="Genomic_DNA"/>
</dbReference>
<name>A0A5B8S5G6_9SPHN</name>
<proteinExistence type="predicted"/>
<sequence length="93" mass="9901">MTSPDRILARLARHGGGTLLNRVVDKVLPDTPSEEKVKRNIFAGIAGAVAMRVATRSVPGAIVVTSGLVAKKLYDRRKARKGKATGQNPKPKA</sequence>
<dbReference type="KEGG" id="ngf:FRF71_05620"/>
<accession>A0A5B8S5G6</accession>
<dbReference type="OrthoDB" id="7391946at2"/>
<reference evidence="1 2" key="1">
    <citation type="journal article" date="2013" name="J. Microbiol. Biotechnol.">
        <title>Novosphingobium ginsenosidimutans sp. nov., with the ability to convert ginsenoside.</title>
        <authorList>
            <person name="Kim J.K."/>
            <person name="He D."/>
            <person name="Liu Q.M."/>
            <person name="Park H.Y."/>
            <person name="Jung M.S."/>
            <person name="Yoon M.H."/>
            <person name="Kim S.C."/>
            <person name="Im W.T."/>
        </authorList>
    </citation>
    <scope>NUCLEOTIDE SEQUENCE [LARGE SCALE GENOMIC DNA]</scope>
    <source>
        <strain evidence="1 2">FW-6</strain>
    </source>
</reference>
<protein>
    <submittedName>
        <fullName evidence="1">Uncharacterized protein</fullName>
    </submittedName>
</protein>
<dbReference type="Proteomes" id="UP000321172">
    <property type="component" value="Chromosome"/>
</dbReference>
<evidence type="ECO:0000313" key="2">
    <source>
        <dbReference type="Proteomes" id="UP000321172"/>
    </source>
</evidence>
<dbReference type="RefSeq" id="WP_147089633.1">
    <property type="nucleotide sequence ID" value="NZ_BAABJD010000001.1"/>
</dbReference>
<organism evidence="1 2">
    <name type="scientific">Novosphingobium ginsenosidimutans</name>
    <dbReference type="NCBI Taxonomy" id="1176536"/>
    <lineage>
        <taxon>Bacteria</taxon>
        <taxon>Pseudomonadati</taxon>
        <taxon>Pseudomonadota</taxon>
        <taxon>Alphaproteobacteria</taxon>
        <taxon>Sphingomonadales</taxon>
        <taxon>Sphingomonadaceae</taxon>
        <taxon>Novosphingobium</taxon>
    </lineage>
</organism>
<evidence type="ECO:0000313" key="1">
    <source>
        <dbReference type="EMBL" id="QEA15655.1"/>
    </source>
</evidence>
<dbReference type="AlphaFoldDB" id="A0A5B8S5G6"/>